<accession>A0A164F3S4</accession>
<keyword evidence="2" id="KW-1185">Reference proteome</keyword>
<dbReference type="Proteomes" id="UP000076858">
    <property type="component" value="Unassembled WGS sequence"/>
</dbReference>
<comment type="caution">
    <text evidence="1">The sequence shown here is derived from an EMBL/GenBank/DDBJ whole genome shotgun (WGS) entry which is preliminary data.</text>
</comment>
<sequence length="76" mass="8738">MWQKTISVIEKFLPPIREHELYMYLIARRSRDTKMQLNAIKTIHEAIKWLGLCALSNPFGGWQSSCKSTSSPLTVS</sequence>
<evidence type="ECO:0000313" key="2">
    <source>
        <dbReference type="Proteomes" id="UP000076858"/>
    </source>
</evidence>
<organism evidence="1 2">
    <name type="scientific">Daphnia magna</name>
    <dbReference type="NCBI Taxonomy" id="35525"/>
    <lineage>
        <taxon>Eukaryota</taxon>
        <taxon>Metazoa</taxon>
        <taxon>Ecdysozoa</taxon>
        <taxon>Arthropoda</taxon>
        <taxon>Crustacea</taxon>
        <taxon>Branchiopoda</taxon>
        <taxon>Diplostraca</taxon>
        <taxon>Cladocera</taxon>
        <taxon>Anomopoda</taxon>
        <taxon>Daphniidae</taxon>
        <taxon>Daphnia</taxon>
    </lineage>
</organism>
<dbReference type="EMBL" id="LRGB01021625">
    <property type="protein sequence ID" value="KZR97398.1"/>
    <property type="molecule type" value="Genomic_DNA"/>
</dbReference>
<proteinExistence type="predicted"/>
<evidence type="ECO:0000313" key="1">
    <source>
        <dbReference type="EMBL" id="KZR97398.1"/>
    </source>
</evidence>
<protein>
    <submittedName>
        <fullName evidence="1">Uncharacterized protein</fullName>
    </submittedName>
</protein>
<reference evidence="1 2" key="1">
    <citation type="submission" date="2016-03" db="EMBL/GenBank/DDBJ databases">
        <title>EvidentialGene: Evidence-directed Construction of Genes on Genomes.</title>
        <authorList>
            <person name="Gilbert D.G."/>
            <person name="Choi J.-H."/>
            <person name="Mockaitis K."/>
            <person name="Colbourne J."/>
            <person name="Pfrender M."/>
        </authorList>
    </citation>
    <scope>NUCLEOTIDE SEQUENCE [LARGE SCALE GENOMIC DNA]</scope>
    <source>
        <strain evidence="1 2">Xinb3</strain>
        <tissue evidence="1">Complete organism</tissue>
    </source>
</reference>
<dbReference type="AlphaFoldDB" id="A0A164F3S4"/>
<gene>
    <name evidence="1" type="ORF">APZ42_007755</name>
</gene>
<dbReference type="OrthoDB" id="6622541at2759"/>
<name>A0A164F3S4_9CRUS</name>